<reference evidence="9 10" key="1">
    <citation type="submission" date="2024-03" db="EMBL/GenBank/DDBJ databases">
        <title>Genome-scale model development and genomic sequencing of the oleaginous clade Lipomyces.</title>
        <authorList>
            <consortium name="Lawrence Berkeley National Laboratory"/>
            <person name="Czajka J.J."/>
            <person name="Han Y."/>
            <person name="Kim J."/>
            <person name="Mondo S.J."/>
            <person name="Hofstad B.A."/>
            <person name="Robles A."/>
            <person name="Haridas S."/>
            <person name="Riley R."/>
            <person name="LaButti K."/>
            <person name="Pangilinan J."/>
            <person name="Andreopoulos W."/>
            <person name="Lipzen A."/>
            <person name="Yan J."/>
            <person name="Wang M."/>
            <person name="Ng V."/>
            <person name="Grigoriev I.V."/>
            <person name="Spatafora J.W."/>
            <person name="Magnuson J.K."/>
            <person name="Baker S.E."/>
            <person name="Pomraning K.R."/>
        </authorList>
    </citation>
    <scope>NUCLEOTIDE SEQUENCE [LARGE SCALE GENOMIC DNA]</scope>
    <source>
        <strain evidence="9 10">Phaff 52-87</strain>
    </source>
</reference>
<evidence type="ECO:0000256" key="6">
    <source>
        <dbReference type="ARBA" id="ARBA00023242"/>
    </source>
</evidence>
<evidence type="ECO:0000256" key="2">
    <source>
        <dbReference type="ARBA" id="ARBA00005249"/>
    </source>
</evidence>
<evidence type="ECO:0000256" key="8">
    <source>
        <dbReference type="SAM" id="MobiDB-lite"/>
    </source>
</evidence>
<sequence length="393" mass="44909">MSGVFRQPSKVGAGGRSANQLPASVKSEGSSAGSPGPLSTGSNDAIPQTEYRLRAFSQAEKAEKRFHVMKFYSRQEVDPTSFQQPVTMHRKDPRQLRYQQQQNPMIAEAAGTKTEEGAGDAMEDVKMTEKQPAAEKGTVAPDPELSIAPDGNGRRNRKALFQKKTRQVYTNHEEERRLRYEEFYPWLIEDFDGKNTWVGNYEAAQSDCYVLFVFDEDGFKMVPAEKWYKFTPRNKYATLSVEEAEAMMAKKNQPPRWLMKHMNPDGDSEEVAMPKKKMKTVDGEKRMARKRESGDDGDELDFDEEFADDEEAPIMEGPEDESKEVEQRVKRQMRAKNEDDDQGDDLFADDEDRKIGRDGKRLKQSLRALEKNAMYESDDDEQEEDPFASKAVF</sequence>
<keyword evidence="4 7" id="KW-0238">DNA-binding</keyword>
<feature type="compositionally biased region" description="Basic and acidic residues" evidence="8">
    <location>
        <begin position="351"/>
        <end position="361"/>
    </location>
</feature>
<evidence type="ECO:0000256" key="5">
    <source>
        <dbReference type="ARBA" id="ARBA00023163"/>
    </source>
</evidence>
<dbReference type="EMBL" id="JBBJBU010000003">
    <property type="protein sequence ID" value="KAK7206304.1"/>
    <property type="molecule type" value="Genomic_DNA"/>
</dbReference>
<comment type="similarity">
    <text evidence="2 7">Belongs to the TFIIF alpha subunit family.</text>
</comment>
<proteinExistence type="inferred from homology"/>
<evidence type="ECO:0000256" key="4">
    <source>
        <dbReference type="ARBA" id="ARBA00023125"/>
    </source>
</evidence>
<organism evidence="9 10">
    <name type="scientific">Myxozyma melibiosi</name>
    <dbReference type="NCBI Taxonomy" id="54550"/>
    <lineage>
        <taxon>Eukaryota</taxon>
        <taxon>Fungi</taxon>
        <taxon>Dikarya</taxon>
        <taxon>Ascomycota</taxon>
        <taxon>Saccharomycotina</taxon>
        <taxon>Lipomycetes</taxon>
        <taxon>Lipomycetales</taxon>
        <taxon>Lipomycetaceae</taxon>
        <taxon>Myxozyma</taxon>
    </lineage>
</organism>
<keyword evidence="3 7" id="KW-0805">Transcription regulation</keyword>
<evidence type="ECO:0000256" key="3">
    <source>
        <dbReference type="ARBA" id="ARBA00023015"/>
    </source>
</evidence>
<dbReference type="PANTHER" id="PTHR13011">
    <property type="entry name" value="TFIIF-ALPHA"/>
    <property type="match status" value="1"/>
</dbReference>
<feature type="region of interest" description="Disordered" evidence="8">
    <location>
        <begin position="131"/>
        <end position="155"/>
    </location>
</feature>
<feature type="compositionally biased region" description="Acidic residues" evidence="8">
    <location>
        <begin position="338"/>
        <end position="350"/>
    </location>
</feature>
<feature type="region of interest" description="Disordered" evidence="8">
    <location>
        <begin position="1"/>
        <end position="52"/>
    </location>
</feature>
<feature type="compositionally biased region" description="Polar residues" evidence="8">
    <location>
        <begin position="17"/>
        <end position="46"/>
    </location>
</feature>
<dbReference type="InterPro" id="IPR011039">
    <property type="entry name" value="TFIIF_interaction"/>
</dbReference>
<dbReference type="InterPro" id="IPR008851">
    <property type="entry name" value="TFIIF-alpha"/>
</dbReference>
<feature type="region of interest" description="Disordered" evidence="8">
    <location>
        <begin position="256"/>
        <end position="393"/>
    </location>
</feature>
<dbReference type="PANTHER" id="PTHR13011:SF0">
    <property type="entry name" value="GENERAL TRANSCRIPTION FACTOR IIF SUBUNIT 1"/>
    <property type="match status" value="1"/>
</dbReference>
<keyword evidence="5 7" id="KW-0804">Transcription</keyword>
<dbReference type="Proteomes" id="UP001498771">
    <property type="component" value="Unassembled WGS sequence"/>
</dbReference>
<protein>
    <recommendedName>
        <fullName evidence="7">Transcription initiation factor IIF subunit alpha</fullName>
    </recommendedName>
</protein>
<comment type="caution">
    <text evidence="9">The sequence shown here is derived from an EMBL/GenBank/DDBJ whole genome shotgun (WGS) entry which is preliminary data.</text>
</comment>
<evidence type="ECO:0000256" key="1">
    <source>
        <dbReference type="ARBA" id="ARBA00004123"/>
    </source>
</evidence>
<dbReference type="Pfam" id="PF05793">
    <property type="entry name" value="TFIIF_alpha"/>
    <property type="match status" value="1"/>
</dbReference>
<comment type="subcellular location">
    <subcellularLocation>
        <location evidence="1 7">Nucleus</location>
    </subcellularLocation>
</comment>
<comment type="function">
    <text evidence="7">TFIIF is a general transcription initiation factor that binds to RNA polymerase II and helps to recruit it to the initiation complex in collaboration with TFIIB. It promotes transcription elongation.</text>
</comment>
<evidence type="ECO:0000313" key="10">
    <source>
        <dbReference type="Proteomes" id="UP001498771"/>
    </source>
</evidence>
<dbReference type="RefSeq" id="XP_064769337.1">
    <property type="nucleotide sequence ID" value="XM_064912273.1"/>
</dbReference>
<keyword evidence="10" id="KW-1185">Reference proteome</keyword>
<feature type="compositionally biased region" description="Acidic residues" evidence="8">
    <location>
        <begin position="376"/>
        <end position="386"/>
    </location>
</feature>
<evidence type="ECO:0000256" key="7">
    <source>
        <dbReference type="RuleBase" id="RU366044"/>
    </source>
</evidence>
<gene>
    <name evidence="9" type="ORF">BZA70DRAFT_276258</name>
</gene>
<name>A0ABR1F8X9_9ASCO</name>
<keyword evidence="6 7" id="KW-0539">Nucleus</keyword>
<feature type="compositionally biased region" description="Acidic residues" evidence="8">
    <location>
        <begin position="295"/>
        <end position="323"/>
    </location>
</feature>
<evidence type="ECO:0000313" key="9">
    <source>
        <dbReference type="EMBL" id="KAK7206304.1"/>
    </source>
</evidence>
<feature type="compositionally biased region" description="Basic and acidic residues" evidence="8">
    <location>
        <begin position="279"/>
        <end position="294"/>
    </location>
</feature>
<dbReference type="SUPFAM" id="SSF50916">
    <property type="entry name" value="Rap30/74 interaction domains"/>
    <property type="match status" value="1"/>
</dbReference>
<accession>A0ABR1F8X9</accession>
<dbReference type="GeneID" id="90037785"/>